<organism evidence="1 2">
    <name type="scientific">Gemmatimonas aurantiaca (strain DSM 14586 / JCM 11422 / NBRC 100505 / T-27)</name>
    <dbReference type="NCBI Taxonomy" id="379066"/>
    <lineage>
        <taxon>Bacteria</taxon>
        <taxon>Pseudomonadati</taxon>
        <taxon>Gemmatimonadota</taxon>
        <taxon>Gemmatimonadia</taxon>
        <taxon>Gemmatimonadales</taxon>
        <taxon>Gemmatimonadaceae</taxon>
        <taxon>Gemmatimonas</taxon>
    </lineage>
</organism>
<dbReference type="AlphaFoldDB" id="C1A457"/>
<dbReference type="Proteomes" id="UP000002209">
    <property type="component" value="Chromosome"/>
</dbReference>
<proteinExistence type="predicted"/>
<keyword evidence="2" id="KW-1185">Reference proteome</keyword>
<dbReference type="STRING" id="379066.GAU_1840"/>
<evidence type="ECO:0000313" key="2">
    <source>
        <dbReference type="Proteomes" id="UP000002209"/>
    </source>
</evidence>
<dbReference type="KEGG" id="gau:GAU_1840"/>
<dbReference type="EMBL" id="AP009153">
    <property type="protein sequence ID" value="BAH38882.1"/>
    <property type="molecule type" value="Genomic_DNA"/>
</dbReference>
<protein>
    <submittedName>
        <fullName evidence="1">Uncharacterized protein</fullName>
    </submittedName>
</protein>
<evidence type="ECO:0000313" key="1">
    <source>
        <dbReference type="EMBL" id="BAH38882.1"/>
    </source>
</evidence>
<gene>
    <name evidence="1" type="ordered locus">GAU_1840</name>
</gene>
<sequence length="533" mass="56950">MPVREPARVYPHRIILTSGGLQAPWVGMRDARETTAQQINKVLAAINFYLAPGGGGRAYVGRPGITVMGEDDPATEVQAITTWYRPDGTGVTFRIADGAIDRFDWITDAWVPALTASQIGAASITLAASGRVQIVPFASGLVINDRVNPMFYWTGVDGTGMTELTNAPIARWVWVKSAKLVAINAASPIEIQWSEENQPNLGYAAGGYNNAWELRQLGNAPLVAGIGRNDGQILFRERSCFSILGEIGPDFRAASTNSDISERLGTTAPWSLYNVEAGVVFVDADARPHLATFGTEPAPLWADCLEQLSATLIPRNAVYRAWTLEDRACGLLLIGLPAVATTQLTRFLAFDILSLQFVGLWNGIPADVLGMVQTDTGDPRWAHTVGGTTYIHGGPGGGPWDDLFVEGAQAIPHALELPALGRDLTETLEVDTIEVGLSAALASRLTITGETSNGAMPMLEVPIPGGGGARIGQFVLGQDRLGAVSRDRRAMVGQIGSGRWVRPIIRHSIRGEPISITDVRVVAFKTGADPDVA</sequence>
<dbReference type="HOGENOM" id="CLU_510702_0_0_0"/>
<accession>C1A457</accession>
<dbReference type="RefSeq" id="WP_012683329.1">
    <property type="nucleotide sequence ID" value="NC_012489.1"/>
</dbReference>
<name>C1A457_GEMAT</name>
<reference evidence="2" key="1">
    <citation type="submission" date="2006-03" db="EMBL/GenBank/DDBJ databases">
        <title>Complete genome sequence of Gemmatimonas aurantiaca T-27 that represents a novel phylum Gemmatimonadetes.</title>
        <authorList>
            <person name="Takasaki K."/>
            <person name="Ichikawa N."/>
            <person name="Miura H."/>
            <person name="Matsushita S."/>
            <person name="Watanabe Y."/>
            <person name="Oguchi A."/>
            <person name="Ankai A."/>
            <person name="Yashiro I."/>
            <person name="Takahashi M."/>
            <person name="Terui Y."/>
            <person name="Fukui S."/>
            <person name="Yokoyama H."/>
            <person name="Tanikawa S."/>
            <person name="Hanada S."/>
            <person name="Kamagata Y."/>
            <person name="Fujita N."/>
        </authorList>
    </citation>
    <scope>NUCLEOTIDE SEQUENCE [LARGE SCALE GENOMIC DNA]</scope>
    <source>
        <strain evidence="2">T-27 / DSM 14586 / JCM 11422 / NBRC 100505</strain>
    </source>
</reference>